<feature type="compositionally biased region" description="Low complexity" evidence="1">
    <location>
        <begin position="102"/>
        <end position="113"/>
    </location>
</feature>
<keyword evidence="2" id="KW-1185">Reference proteome</keyword>
<dbReference type="AlphaFoldDB" id="A0A6P4XTF7"/>
<accession>A0A6P4XTF7</accession>
<dbReference type="Proteomes" id="UP000515135">
    <property type="component" value="Unplaced"/>
</dbReference>
<name>A0A6P4XTF7_BRABE</name>
<feature type="compositionally biased region" description="Low complexity" evidence="1">
    <location>
        <begin position="73"/>
        <end position="86"/>
    </location>
</feature>
<feature type="compositionally biased region" description="Low complexity" evidence="1">
    <location>
        <begin position="14"/>
        <end position="46"/>
    </location>
</feature>
<dbReference type="GeneID" id="109463092"/>
<evidence type="ECO:0000313" key="2">
    <source>
        <dbReference type="Proteomes" id="UP000515135"/>
    </source>
</evidence>
<reference evidence="3" key="1">
    <citation type="submission" date="2025-08" db="UniProtKB">
        <authorList>
            <consortium name="RefSeq"/>
        </authorList>
    </citation>
    <scope>IDENTIFICATION</scope>
    <source>
        <tissue evidence="3">Gonad</tissue>
    </source>
</reference>
<feature type="non-terminal residue" evidence="3">
    <location>
        <position position="336"/>
    </location>
</feature>
<evidence type="ECO:0000256" key="1">
    <source>
        <dbReference type="SAM" id="MobiDB-lite"/>
    </source>
</evidence>
<organism evidence="2 3">
    <name type="scientific">Branchiostoma belcheri</name>
    <name type="common">Amphioxus</name>
    <dbReference type="NCBI Taxonomy" id="7741"/>
    <lineage>
        <taxon>Eukaryota</taxon>
        <taxon>Metazoa</taxon>
        <taxon>Chordata</taxon>
        <taxon>Cephalochordata</taxon>
        <taxon>Leptocardii</taxon>
        <taxon>Amphioxiformes</taxon>
        <taxon>Branchiostomatidae</taxon>
        <taxon>Branchiostoma</taxon>
    </lineage>
</organism>
<evidence type="ECO:0000313" key="3">
    <source>
        <dbReference type="RefSeq" id="XP_019615363.1"/>
    </source>
</evidence>
<dbReference type="OrthoDB" id="10070147at2759"/>
<protein>
    <submittedName>
        <fullName evidence="3">Uncharacterized protein LOC109463092</fullName>
    </submittedName>
</protein>
<feature type="compositionally biased region" description="Acidic residues" evidence="1">
    <location>
        <begin position="87"/>
        <end position="101"/>
    </location>
</feature>
<gene>
    <name evidence="3" type="primary">LOC109463092</name>
</gene>
<dbReference type="KEGG" id="bbel:109463092"/>
<feature type="region of interest" description="Disordered" evidence="1">
    <location>
        <begin position="1"/>
        <end position="113"/>
    </location>
</feature>
<sequence>MTTSSELTTEESTTDATTTNMTTASELTTEESTTVTTTDMTTSSELTTEESTTDATTTNMTTASELTTEESTTDATTTNMTTASELTTEESTTDATTDTDEITSTTTKLSTTEISTAEPFVSNPSVIITVPEIVPANDLIDITAVIAIINVVIVPVQCSMEFPGAITSIDFYVTFLEKVTPYYSNTEGYQGIKITGIRPVKRRRRNTPGTKVYYEVEYNYKELSETGGVKNVSSRLENDVKAGNFAVEGITAKQESLSYPSESEIRAAAIEAVIEQVAVDPGLIEGGLCAFTNCSSGYECQQDETSGNVICAEQCTNGYCYNEGTCIHLEKRDIYC</sequence>
<proteinExistence type="predicted"/>
<dbReference type="RefSeq" id="XP_019615363.1">
    <property type="nucleotide sequence ID" value="XM_019759804.1"/>
</dbReference>
<feature type="compositionally biased region" description="Low complexity" evidence="1">
    <location>
        <begin position="53"/>
        <end position="66"/>
    </location>
</feature>